<sequence length="210" mass="24377">MLKTMVQWIDDLLRNPRFLTGLFVVNVIGSIYGYYWYWGQLSSTPKYFWIFVPDSPLSTTLFAIVLLSVFLGRKLRLLPFLASAFLIKYGFWAVLINLQLLWIGESFTLMNLMLALSHLGMALEGIIYYPGQRIAFGEAASLTVILLFQDFMDYGLGLHPYLFNTAQYVFAQNGALMLTGLLIGFIWYHYFFPITKKSFFYLNIKKRNFD</sequence>
<feature type="transmembrane region" description="Helical" evidence="1">
    <location>
        <begin position="78"/>
        <end position="103"/>
    </location>
</feature>
<name>A0ABT1Y2R8_9FIRM</name>
<reference evidence="2 3" key="1">
    <citation type="submission" date="2022-08" db="EMBL/GenBank/DDBJ databases">
        <title>Proteogenomics of the novel Dehalobacterium formicoaceticum strain EZ94 highlights a key role of methyltransferases during anaerobic dichloromethane degradation.</title>
        <authorList>
            <person name="Wasmund K."/>
        </authorList>
    </citation>
    <scope>NUCLEOTIDE SEQUENCE [LARGE SCALE GENOMIC DNA]</scope>
    <source>
        <strain evidence="2 3">EZ94</strain>
    </source>
</reference>
<gene>
    <name evidence="2" type="ORF">NVS47_06490</name>
</gene>
<keyword evidence="1" id="KW-1133">Transmembrane helix</keyword>
<dbReference type="Proteomes" id="UP001524944">
    <property type="component" value="Unassembled WGS sequence"/>
</dbReference>
<feature type="transmembrane region" description="Helical" evidence="1">
    <location>
        <begin position="47"/>
        <end position="71"/>
    </location>
</feature>
<organism evidence="2 3">
    <name type="scientific">Dehalobacterium formicoaceticum</name>
    <dbReference type="NCBI Taxonomy" id="51515"/>
    <lineage>
        <taxon>Bacteria</taxon>
        <taxon>Bacillati</taxon>
        <taxon>Bacillota</taxon>
        <taxon>Clostridia</taxon>
        <taxon>Eubacteriales</taxon>
        <taxon>Peptococcaceae</taxon>
        <taxon>Dehalobacterium</taxon>
    </lineage>
</organism>
<evidence type="ECO:0000313" key="2">
    <source>
        <dbReference type="EMBL" id="MCR6545165.1"/>
    </source>
</evidence>
<evidence type="ECO:0000313" key="3">
    <source>
        <dbReference type="Proteomes" id="UP001524944"/>
    </source>
</evidence>
<feature type="transmembrane region" description="Helical" evidence="1">
    <location>
        <begin position="18"/>
        <end position="35"/>
    </location>
</feature>
<proteinExistence type="predicted"/>
<dbReference type="RefSeq" id="WP_089608831.1">
    <property type="nucleotide sequence ID" value="NZ_CP022121.1"/>
</dbReference>
<protein>
    <submittedName>
        <fullName evidence="2">DUF1405 domain-containing protein</fullName>
    </submittedName>
</protein>
<keyword evidence="1" id="KW-0472">Membrane</keyword>
<dbReference type="EMBL" id="JANPWE010000002">
    <property type="protein sequence ID" value="MCR6545165.1"/>
    <property type="molecule type" value="Genomic_DNA"/>
</dbReference>
<keyword evidence="1" id="KW-0812">Transmembrane</keyword>
<dbReference type="PANTHER" id="PTHR40042:SF1">
    <property type="entry name" value="DUF1405 DOMAIN-CONTAINING PROTEIN"/>
    <property type="match status" value="1"/>
</dbReference>
<evidence type="ECO:0000256" key="1">
    <source>
        <dbReference type="SAM" id="Phobius"/>
    </source>
</evidence>
<dbReference type="InterPro" id="IPR009845">
    <property type="entry name" value="DUF1405"/>
</dbReference>
<feature type="transmembrane region" description="Helical" evidence="1">
    <location>
        <begin position="174"/>
        <end position="192"/>
    </location>
</feature>
<comment type="caution">
    <text evidence="2">The sequence shown here is derived from an EMBL/GenBank/DDBJ whole genome shotgun (WGS) entry which is preliminary data.</text>
</comment>
<feature type="transmembrane region" description="Helical" evidence="1">
    <location>
        <begin position="109"/>
        <end position="129"/>
    </location>
</feature>
<dbReference type="PANTHER" id="PTHR40042">
    <property type="entry name" value="HYPOTHETICAL MEMBRANE SPANNING PROTEIN"/>
    <property type="match status" value="1"/>
</dbReference>
<keyword evidence="3" id="KW-1185">Reference proteome</keyword>
<accession>A0ABT1Y2R8</accession>
<feature type="transmembrane region" description="Helical" evidence="1">
    <location>
        <begin position="141"/>
        <end position="162"/>
    </location>
</feature>
<dbReference type="Pfam" id="PF07187">
    <property type="entry name" value="DUF1405"/>
    <property type="match status" value="1"/>
</dbReference>